<dbReference type="Proteomes" id="UP000008952">
    <property type="component" value="Unassembled WGS sequence"/>
</dbReference>
<comment type="caution">
    <text evidence="6">The sequence shown here is derived from an EMBL/GenBank/DDBJ whole genome shotgun (WGS) entry which is preliminary data.</text>
</comment>
<dbReference type="OrthoDB" id="9771038at2"/>
<name>J0ZK86_9HYPH</name>
<dbReference type="Pfam" id="PF18158">
    <property type="entry name" value="AidB_N"/>
    <property type="match status" value="1"/>
</dbReference>
<dbReference type="InterPro" id="IPR041504">
    <property type="entry name" value="AidB_N"/>
</dbReference>
<keyword evidence="3" id="KW-0274">FAD</keyword>
<evidence type="ECO:0000256" key="2">
    <source>
        <dbReference type="ARBA" id="ARBA00022630"/>
    </source>
</evidence>
<keyword evidence="2" id="KW-0285">Flavoprotein</keyword>
<dbReference type="GO" id="GO:0003995">
    <property type="term" value="F:acyl-CoA dehydrogenase activity"/>
    <property type="evidence" value="ECO:0007669"/>
    <property type="project" value="TreeGrafter"/>
</dbReference>
<evidence type="ECO:0000313" key="6">
    <source>
        <dbReference type="EMBL" id="EJF88758.1"/>
    </source>
</evidence>
<dbReference type="PATRIC" id="fig|1094558.3.peg.1410"/>
<evidence type="ECO:0000256" key="1">
    <source>
        <dbReference type="ARBA" id="ARBA00009347"/>
    </source>
</evidence>
<protein>
    <recommendedName>
        <fullName evidence="8">Acyl-CoA dehydrogenase/oxidase C-terminal domain-containing protein</fullName>
    </recommendedName>
</protein>
<dbReference type="PANTHER" id="PTHR42707">
    <property type="entry name" value="ACYL-COA DEHYDROGENASE"/>
    <property type="match status" value="1"/>
</dbReference>
<dbReference type="Pfam" id="PF00441">
    <property type="entry name" value="Acyl-CoA_dh_1"/>
    <property type="match status" value="1"/>
</dbReference>
<dbReference type="InterPro" id="IPR009075">
    <property type="entry name" value="AcylCo_DH/oxidase_C"/>
</dbReference>
<dbReference type="SUPFAM" id="SSF47203">
    <property type="entry name" value="Acyl-CoA dehydrogenase C-terminal domain-like"/>
    <property type="match status" value="1"/>
</dbReference>
<dbReference type="RefSeq" id="WP_008039564.1">
    <property type="nucleotide sequence ID" value="NZ_JH725147.1"/>
</dbReference>
<dbReference type="EMBL" id="AIMB01000008">
    <property type="protein sequence ID" value="EJF88758.1"/>
    <property type="molecule type" value="Genomic_DNA"/>
</dbReference>
<evidence type="ECO:0000259" key="5">
    <source>
        <dbReference type="Pfam" id="PF18158"/>
    </source>
</evidence>
<dbReference type="SUPFAM" id="SSF56645">
    <property type="entry name" value="Acyl-CoA dehydrogenase NM domain-like"/>
    <property type="match status" value="1"/>
</dbReference>
<dbReference type="InterPro" id="IPR036250">
    <property type="entry name" value="AcylCo_DH-like_C"/>
</dbReference>
<keyword evidence="7" id="KW-1185">Reference proteome</keyword>
<evidence type="ECO:0008006" key="8">
    <source>
        <dbReference type="Google" id="ProtNLM"/>
    </source>
</evidence>
<gene>
    <name evidence="6" type="ORF">ME5_01309</name>
</gene>
<dbReference type="InterPro" id="IPR009100">
    <property type="entry name" value="AcylCoA_DH/oxidase_NM_dom_sf"/>
</dbReference>
<dbReference type="HOGENOM" id="CLU_032109_0_0_5"/>
<proteinExistence type="inferred from homology"/>
<comment type="similarity">
    <text evidence="1">Belongs to the acyl-CoA dehydrogenase family.</text>
</comment>
<dbReference type="PANTHER" id="PTHR42707:SF3">
    <property type="entry name" value="ACYL-COA DEHYDROGENASE AIDB-RELATED"/>
    <property type="match status" value="1"/>
</dbReference>
<feature type="domain" description="Adaptive response protein AidB N-terminal" evidence="5">
    <location>
        <begin position="8"/>
        <end position="160"/>
    </location>
</feature>
<sequence length="542" mass="59516">MNALSARSTQKRNAFLDDAVLFRFSSNLSPTLLSGFEEIGAFVSSREGRDLARLANVYQPQLRRENEWGDATQQIEMHPAYHALQRRSKQAGLSSSLWDQSKTENGVRYQARAIRLFLLSGLETGHLIENIFNSAAISALISENDLFQKWQNNLLSRQHDFSSRPLSTKKSASITFAFDNATDSVRATNYNASATRVHFDAVLGRDIFSLEAVKTSVINPFADGYFVTAAVNGEMSCFLVPRLQENGALNGHISIDHLLKSAGECSVPEGQVSFHQSQGWLIGQLGGGEKVIRDIETMIRFDDSVITAGVLRSALQYGIDFFRREQQRQTLSPLTERIFADLALDVVAAQCLMMRLAKAFDQAANNRDEASFARIMTPIVAMHVNQLAVPIIGEIIAQLGAKAFFHDSRLARMLQDSPIRSMKGSGGNDLVEDIIRMAVKAPGLFYSLIERIGFDIGPAGPKTVDILKAAATVAASDIGAGRLFVEQMAYAGAAACLRQTDLDAISVAYMESRLGGQWRSSYGMLSARHNAGHILNTLYPIV</sequence>
<evidence type="ECO:0000259" key="4">
    <source>
        <dbReference type="Pfam" id="PF00441"/>
    </source>
</evidence>
<evidence type="ECO:0000313" key="7">
    <source>
        <dbReference type="Proteomes" id="UP000008952"/>
    </source>
</evidence>
<dbReference type="Gene3D" id="6.10.250.600">
    <property type="match status" value="1"/>
</dbReference>
<dbReference type="InterPro" id="IPR052904">
    <property type="entry name" value="Acyl-CoA_dehydrogenase-like"/>
</dbReference>
<feature type="domain" description="Acyl-CoA dehydrogenase/oxidase C-terminal" evidence="4">
    <location>
        <begin position="304"/>
        <end position="429"/>
    </location>
</feature>
<dbReference type="AlphaFoldDB" id="J0ZK86"/>
<reference evidence="6 7" key="1">
    <citation type="submission" date="2012-03" db="EMBL/GenBank/DDBJ databases">
        <title>The Genome Sequence of Bartonella tamiae Th239.</title>
        <authorList>
            <consortium name="The Broad Institute Genome Sequencing Platform"/>
            <consortium name="The Broad Institute Genome Sequencing Center for Infectious Disease"/>
            <person name="Feldgarden M."/>
            <person name="Kirby J."/>
            <person name="Kosoy M."/>
            <person name="Birtles R."/>
            <person name="Probert W.S."/>
            <person name="Chiaraviglio L."/>
            <person name="Young S.K."/>
            <person name="Zeng Q."/>
            <person name="Gargeya S."/>
            <person name="Fitzgerald M."/>
            <person name="Haas B."/>
            <person name="Abouelleil A."/>
            <person name="Alvarado L."/>
            <person name="Arachchi H.M."/>
            <person name="Berlin A."/>
            <person name="Chapman S.B."/>
            <person name="Gearin G."/>
            <person name="Goldberg J."/>
            <person name="Griggs A."/>
            <person name="Gujja S."/>
            <person name="Hansen M."/>
            <person name="Heiman D."/>
            <person name="Howarth C."/>
            <person name="Larimer J."/>
            <person name="Lui A."/>
            <person name="MacDonald P.J.P."/>
            <person name="McCowen C."/>
            <person name="Montmayeur A."/>
            <person name="Murphy C."/>
            <person name="Neiman D."/>
            <person name="Pearson M."/>
            <person name="Priest M."/>
            <person name="Roberts A."/>
            <person name="Saif S."/>
            <person name="Shea T."/>
            <person name="Sisk P."/>
            <person name="Stolte C."/>
            <person name="Sykes S."/>
            <person name="Wortman J."/>
            <person name="Nusbaum C."/>
            <person name="Birren B."/>
        </authorList>
    </citation>
    <scope>NUCLEOTIDE SEQUENCE [LARGE SCALE GENOMIC DNA]</scope>
    <source>
        <strain evidence="6 7">Th239</strain>
    </source>
</reference>
<dbReference type="Gene3D" id="1.20.140.10">
    <property type="entry name" value="Butyryl-CoA Dehydrogenase, subunit A, domain 3"/>
    <property type="match status" value="1"/>
</dbReference>
<dbReference type="STRING" id="1094558.ME5_01309"/>
<evidence type="ECO:0000256" key="3">
    <source>
        <dbReference type="ARBA" id="ARBA00022827"/>
    </source>
</evidence>
<organism evidence="6 7">
    <name type="scientific">Bartonella tamiae Th239</name>
    <dbReference type="NCBI Taxonomy" id="1094558"/>
    <lineage>
        <taxon>Bacteria</taxon>
        <taxon>Pseudomonadati</taxon>
        <taxon>Pseudomonadota</taxon>
        <taxon>Alphaproteobacteria</taxon>
        <taxon>Hyphomicrobiales</taxon>
        <taxon>Bartonellaceae</taxon>
        <taxon>Bartonella</taxon>
    </lineage>
</organism>
<dbReference type="eggNOG" id="COG1960">
    <property type="taxonomic scope" value="Bacteria"/>
</dbReference>
<dbReference type="Gene3D" id="2.40.110.20">
    <property type="match status" value="1"/>
</dbReference>
<accession>J0ZK86</accession>